<keyword evidence="2" id="KW-0472">Membrane</keyword>
<reference evidence="4 5" key="1">
    <citation type="journal article" date="2011" name="Genome Res.">
        <title>Phylogeny-wide analysis of social amoeba genomes highlights ancient origins for complex intercellular communication.</title>
        <authorList>
            <person name="Heidel A.J."/>
            <person name="Lawal H.M."/>
            <person name="Felder M."/>
            <person name="Schilde C."/>
            <person name="Helps N.R."/>
            <person name="Tunggal B."/>
            <person name="Rivero F."/>
            <person name="John U."/>
            <person name="Schleicher M."/>
            <person name="Eichinger L."/>
            <person name="Platzer M."/>
            <person name="Noegel A.A."/>
            <person name="Schaap P."/>
            <person name="Gloeckner G."/>
        </authorList>
    </citation>
    <scope>NUCLEOTIDE SEQUENCE [LARGE SCALE GENOMIC DNA]</scope>
    <source>
        <strain evidence="5">ATCC 26659 / Pp 5 / PN500</strain>
    </source>
</reference>
<dbReference type="GeneID" id="31359033"/>
<proteinExistence type="inferred from homology"/>
<dbReference type="PANTHER" id="PTHR10760:SF2">
    <property type="entry name" value="LD13476P-RELATED"/>
    <property type="match status" value="1"/>
</dbReference>
<accession>D3B535</accession>
<sequence length="404" mass="46781">MVKLNNVITLLSFFIYYLVICQINGFSYAFPQVELNETKTCTLYNQKNEYQYYHFYCYLKEERLKSFDRLLQSYKVQDYAITTIRKALVRKIAQPNERVVILSTGDHGLGKTSSARLLSKAMFVSSRNEFEGDGLLLVHGENYKRIKANDDRGITAARLELSKKISDQLLGCPESVILIDEIQKIHPHVLSVLEPFFEGLPINKTVTNRAIYILTSDFEKEGVTSQRSYEEIIELVNSFSKTIYRDTKIMNLVTDIAPFKTLTRSEVETALFDKLKESYCLELQPLGLKSLHLHDIKAIQQLLADLMDRLYKNENYRGIEKIIKTFIVNDIQQHLVSNADHYHTNIMISGNWFSPKWKETFCSASISLKSPTQLTIEYNDILESHQGNFLSHFPFFAKYSKKIK</sequence>
<dbReference type="PANTHER" id="PTHR10760">
    <property type="entry name" value="TORSIN"/>
    <property type="match status" value="1"/>
</dbReference>
<dbReference type="SUPFAM" id="SSF52540">
    <property type="entry name" value="P-loop containing nucleoside triphosphate hydrolases"/>
    <property type="match status" value="1"/>
</dbReference>
<dbReference type="Pfam" id="PF07724">
    <property type="entry name" value="AAA_2"/>
    <property type="match status" value="1"/>
</dbReference>
<evidence type="ECO:0000256" key="2">
    <source>
        <dbReference type="SAM" id="Phobius"/>
    </source>
</evidence>
<evidence type="ECO:0000313" key="4">
    <source>
        <dbReference type="EMBL" id="EFA83400.1"/>
    </source>
</evidence>
<keyword evidence="2" id="KW-1133">Transmembrane helix</keyword>
<protein>
    <recommendedName>
        <fullName evidence="3">ATPase AAA-type core domain-containing protein</fullName>
    </recommendedName>
</protein>
<keyword evidence="2" id="KW-0812">Transmembrane</keyword>
<name>D3B535_HETP5</name>
<dbReference type="InterPro" id="IPR027417">
    <property type="entry name" value="P-loop_NTPase"/>
</dbReference>
<dbReference type="Proteomes" id="UP000001396">
    <property type="component" value="Unassembled WGS sequence"/>
</dbReference>
<dbReference type="InParanoid" id="D3B535"/>
<dbReference type="InterPro" id="IPR010448">
    <property type="entry name" value="Torsin"/>
</dbReference>
<evidence type="ECO:0000313" key="5">
    <source>
        <dbReference type="Proteomes" id="UP000001396"/>
    </source>
</evidence>
<evidence type="ECO:0000256" key="1">
    <source>
        <dbReference type="ARBA" id="ARBA00006235"/>
    </source>
</evidence>
<dbReference type="GO" id="GO:0005737">
    <property type="term" value="C:cytoplasm"/>
    <property type="evidence" value="ECO:0007669"/>
    <property type="project" value="UniProtKB-ARBA"/>
</dbReference>
<dbReference type="GO" id="GO:0005524">
    <property type="term" value="F:ATP binding"/>
    <property type="evidence" value="ECO:0007669"/>
    <property type="project" value="InterPro"/>
</dbReference>
<dbReference type="STRING" id="670386.D3B535"/>
<evidence type="ECO:0000259" key="3">
    <source>
        <dbReference type="Pfam" id="PF07724"/>
    </source>
</evidence>
<dbReference type="Gene3D" id="3.40.50.300">
    <property type="entry name" value="P-loop containing nucleotide triphosphate hydrolases"/>
    <property type="match status" value="1"/>
</dbReference>
<comment type="caution">
    <text evidence="4">The sequence shown here is derived from an EMBL/GenBank/DDBJ whole genome shotgun (WGS) entry which is preliminary data.</text>
</comment>
<feature type="transmembrane region" description="Helical" evidence="2">
    <location>
        <begin position="7"/>
        <end position="30"/>
    </location>
</feature>
<comment type="similarity">
    <text evidence="1">Belongs to the ClpA/ClpB family. Torsin subfamily.</text>
</comment>
<dbReference type="InterPro" id="IPR003959">
    <property type="entry name" value="ATPase_AAA_core"/>
</dbReference>
<organism evidence="4 5">
    <name type="scientific">Heterostelium pallidum (strain ATCC 26659 / Pp 5 / PN500)</name>
    <name type="common">Cellular slime mold</name>
    <name type="synonym">Polysphondylium pallidum</name>
    <dbReference type="NCBI Taxonomy" id="670386"/>
    <lineage>
        <taxon>Eukaryota</taxon>
        <taxon>Amoebozoa</taxon>
        <taxon>Evosea</taxon>
        <taxon>Eumycetozoa</taxon>
        <taxon>Dictyostelia</taxon>
        <taxon>Acytosteliales</taxon>
        <taxon>Acytosteliaceae</taxon>
        <taxon>Heterostelium</taxon>
    </lineage>
</organism>
<gene>
    <name evidence="4" type="ORF">PPL_03546</name>
</gene>
<dbReference type="RefSeq" id="XP_020435517.1">
    <property type="nucleotide sequence ID" value="XM_020574475.1"/>
</dbReference>
<dbReference type="GO" id="GO:0016887">
    <property type="term" value="F:ATP hydrolysis activity"/>
    <property type="evidence" value="ECO:0007669"/>
    <property type="project" value="InterPro"/>
</dbReference>
<keyword evidence="5" id="KW-1185">Reference proteome</keyword>
<dbReference type="AlphaFoldDB" id="D3B535"/>
<feature type="domain" description="ATPase AAA-type core" evidence="3">
    <location>
        <begin position="99"/>
        <end position="229"/>
    </location>
</feature>
<dbReference type="EMBL" id="ADBJ01000015">
    <property type="protein sequence ID" value="EFA83400.1"/>
    <property type="molecule type" value="Genomic_DNA"/>
</dbReference>